<accession>A0A2R4T9T7</accession>
<evidence type="ECO:0000256" key="1">
    <source>
        <dbReference type="SAM" id="Phobius"/>
    </source>
</evidence>
<evidence type="ECO:0000313" key="3">
    <source>
        <dbReference type="Proteomes" id="UP000244201"/>
    </source>
</evidence>
<dbReference type="KEGG" id="slk:SLUN_30400"/>
<protein>
    <recommendedName>
        <fullName evidence="4">DUF4386 domain-containing protein</fullName>
    </recommendedName>
</protein>
<keyword evidence="1" id="KW-0812">Transmembrane</keyword>
<dbReference type="OrthoDB" id="3381134at2"/>
<gene>
    <name evidence="2" type="ORF">SLUN_30400</name>
</gene>
<dbReference type="PROSITE" id="PS51257">
    <property type="entry name" value="PROKAR_LIPOPROTEIN"/>
    <property type="match status" value="1"/>
</dbReference>
<keyword evidence="1" id="KW-1133">Transmembrane helix</keyword>
<keyword evidence="1" id="KW-0472">Membrane</keyword>
<feature type="transmembrane region" description="Helical" evidence="1">
    <location>
        <begin position="191"/>
        <end position="212"/>
    </location>
</feature>
<dbReference type="Proteomes" id="UP000244201">
    <property type="component" value="Chromosome"/>
</dbReference>
<organism evidence="2 3">
    <name type="scientific">Streptomyces lunaelactis</name>
    <dbReference type="NCBI Taxonomy" id="1535768"/>
    <lineage>
        <taxon>Bacteria</taxon>
        <taxon>Bacillati</taxon>
        <taxon>Actinomycetota</taxon>
        <taxon>Actinomycetes</taxon>
        <taxon>Kitasatosporales</taxon>
        <taxon>Streptomycetaceae</taxon>
        <taxon>Streptomyces</taxon>
    </lineage>
</organism>
<feature type="transmembrane region" description="Helical" evidence="1">
    <location>
        <begin position="137"/>
        <end position="155"/>
    </location>
</feature>
<reference evidence="2 3" key="1">
    <citation type="submission" date="2018-01" db="EMBL/GenBank/DDBJ databases">
        <title>Complete genome sequence of Streptomyces lunaelactis MM109T, a Ferroverdin A producer isolated from cave moonmilk deposits.</title>
        <authorList>
            <person name="Naome A."/>
            <person name="Martinet L."/>
            <person name="Maciejewska M."/>
            <person name="Anderssen S."/>
            <person name="Adam D."/>
            <person name="Tenconi E."/>
            <person name="Deflandre B."/>
            <person name="Arguelles-Arias A."/>
            <person name="Calusinska M."/>
            <person name="Copieters W."/>
            <person name="Karim L."/>
            <person name="Hanikenne M."/>
            <person name="Baurain D."/>
            <person name="van Wezel G."/>
            <person name="Smargiasso N."/>
            <person name="de Pauw E."/>
            <person name="Delfosse P."/>
            <person name="Rigali S."/>
        </authorList>
    </citation>
    <scope>NUCLEOTIDE SEQUENCE [LARGE SCALE GENOMIC DNA]</scope>
    <source>
        <strain evidence="2 3">MM109</strain>
    </source>
</reference>
<feature type="transmembrane region" description="Helical" evidence="1">
    <location>
        <begin position="89"/>
        <end position="117"/>
    </location>
</feature>
<evidence type="ECO:0008006" key="4">
    <source>
        <dbReference type="Google" id="ProtNLM"/>
    </source>
</evidence>
<feature type="transmembrane region" description="Helical" evidence="1">
    <location>
        <begin position="56"/>
        <end position="77"/>
    </location>
</feature>
<feature type="transmembrane region" description="Helical" evidence="1">
    <location>
        <begin position="167"/>
        <end position="185"/>
    </location>
</feature>
<name>A0A2R4T9T7_9ACTN</name>
<evidence type="ECO:0000313" key="2">
    <source>
        <dbReference type="EMBL" id="AVZ75875.1"/>
    </source>
</evidence>
<dbReference type="EMBL" id="CP026304">
    <property type="protein sequence ID" value="AVZ75875.1"/>
    <property type="molecule type" value="Genomic_DNA"/>
</dbReference>
<dbReference type="RefSeq" id="WP_108153163.1">
    <property type="nucleotide sequence ID" value="NZ_CP026304.1"/>
</dbReference>
<sequence length="222" mass="23390">MARRHQALRTPRAAGLVGIIFALLLGACIILVRLTLPGDPGDVSGDWFSDASRRRTVQTALGLVPFAGIFFLWFMGAVRARIGDAEDKFVATVFLGSGLLFVATLFGAAAAAGSLLASAGVSGAGSGQQLQSFGQHFTYGLLTTYSMRMAAVFALSTSSIGHQLGVFPRWLSLLGYLVALTLLFVTDSIAWSELVFPLWALVVSLHILVAGLRRPSASASSS</sequence>
<proteinExistence type="predicted"/>
<feature type="transmembrane region" description="Helical" evidence="1">
    <location>
        <begin position="12"/>
        <end position="36"/>
    </location>
</feature>
<dbReference type="AlphaFoldDB" id="A0A2R4T9T7"/>
<dbReference type="GeneID" id="55659563"/>
<keyword evidence="3" id="KW-1185">Reference proteome</keyword>